<gene>
    <name evidence="1" type="ORF">HXA33_03020</name>
</gene>
<evidence type="ECO:0000313" key="2">
    <source>
        <dbReference type="Proteomes" id="UP001057753"/>
    </source>
</evidence>
<dbReference type="InterPro" id="IPR025059">
    <property type="entry name" value="DUF3997"/>
</dbReference>
<evidence type="ECO:0000313" key="1">
    <source>
        <dbReference type="EMBL" id="MCR6095504.1"/>
    </source>
</evidence>
<dbReference type="PROSITE" id="PS51257">
    <property type="entry name" value="PROKAR_LIPOPROTEIN"/>
    <property type="match status" value="1"/>
</dbReference>
<protein>
    <submittedName>
        <fullName evidence="1">DUF3997 domain-containing protein</fullName>
    </submittedName>
</protein>
<dbReference type="Pfam" id="PF13162">
    <property type="entry name" value="DUF3997"/>
    <property type="match status" value="1"/>
</dbReference>
<organism evidence="1 2">
    <name type="scientific">Salipaludibacillus agaradhaerens</name>
    <name type="common">Bacillus agaradhaerens</name>
    <dbReference type="NCBI Taxonomy" id="76935"/>
    <lineage>
        <taxon>Bacteria</taxon>
        <taxon>Bacillati</taxon>
        <taxon>Bacillota</taxon>
        <taxon>Bacilli</taxon>
        <taxon>Bacillales</taxon>
        <taxon>Bacillaceae</taxon>
    </lineage>
</organism>
<dbReference type="Proteomes" id="UP001057753">
    <property type="component" value="Unassembled WGS sequence"/>
</dbReference>
<dbReference type="AlphaFoldDB" id="A0A9Q4AZF1"/>
<accession>A0A9Q4AZF1</accession>
<name>A0A9Q4AZF1_SALAG</name>
<dbReference type="RefSeq" id="WP_257820273.1">
    <property type="nucleotide sequence ID" value="NZ_JABXYM010000001.1"/>
</dbReference>
<comment type="caution">
    <text evidence="1">The sequence shown here is derived from an EMBL/GenBank/DDBJ whole genome shotgun (WGS) entry which is preliminary data.</text>
</comment>
<keyword evidence="2" id="KW-1185">Reference proteome</keyword>
<sequence>MKGTIIYYLLIFILLVGCVGPGTGDFDIDLGENYSVISTSPDSIVIAPRNSSTNGWEAPIIPSKVTEVSQSENFILAKQIQELDDSDNHSTKINYWILNIVNDDVHGPLNEDEFETLTIDLNIHDIDFKDVKELYEIRNP</sequence>
<reference evidence="1" key="1">
    <citation type="submission" date="2020-06" db="EMBL/GenBank/DDBJ databases">
        <title>Insight into the genomes of haloalkaliphilic bacilli from Kenyan soda lakes.</title>
        <authorList>
            <person name="Mwirichia R."/>
            <person name="Villamizar G.C."/>
            <person name="Poehlein A."/>
            <person name="Mugweru J."/>
            <person name="Kipnyargis A."/>
            <person name="Kiplimo D."/>
            <person name="Orwa P."/>
            <person name="Daniel R."/>
        </authorList>
    </citation>
    <scope>NUCLEOTIDE SEQUENCE</scope>
    <source>
        <strain evidence="1">B1096_S55</strain>
    </source>
</reference>
<dbReference type="EMBL" id="JABXYM010000001">
    <property type="protein sequence ID" value="MCR6095504.1"/>
    <property type="molecule type" value="Genomic_DNA"/>
</dbReference>
<proteinExistence type="predicted"/>